<evidence type="ECO:0000256" key="1">
    <source>
        <dbReference type="ARBA" id="ARBA00022448"/>
    </source>
</evidence>
<name>A0A4P6EWQ3_9BACL</name>
<dbReference type="AlphaFoldDB" id="A0A4P6EWQ3"/>
<evidence type="ECO:0000313" key="5">
    <source>
        <dbReference type="EMBL" id="QAY67820.1"/>
    </source>
</evidence>
<protein>
    <submittedName>
        <fullName evidence="5">ABC transporter ATP-binding protein</fullName>
    </submittedName>
</protein>
<keyword evidence="6" id="KW-1185">Reference proteome</keyword>
<dbReference type="SMART" id="SM00382">
    <property type="entry name" value="AAA"/>
    <property type="match status" value="1"/>
</dbReference>
<keyword evidence="2" id="KW-0547">Nucleotide-binding</keyword>
<dbReference type="InterPro" id="IPR003439">
    <property type="entry name" value="ABC_transporter-like_ATP-bd"/>
</dbReference>
<dbReference type="InterPro" id="IPR003593">
    <property type="entry name" value="AAA+_ATPase"/>
</dbReference>
<dbReference type="CDD" id="cd03230">
    <property type="entry name" value="ABC_DR_subfamily_A"/>
    <property type="match status" value="1"/>
</dbReference>
<keyword evidence="3 5" id="KW-0067">ATP-binding</keyword>
<reference evidence="5 6" key="1">
    <citation type="submission" date="2019-01" db="EMBL/GenBank/DDBJ databases">
        <title>Genome sequencing of strain FW100M-2.</title>
        <authorList>
            <person name="Heo J."/>
            <person name="Kim S.-J."/>
            <person name="Kim J.-S."/>
            <person name="Hong S.-B."/>
            <person name="Kwon S.-W."/>
        </authorList>
    </citation>
    <scope>NUCLEOTIDE SEQUENCE [LARGE SCALE GENOMIC DNA]</scope>
    <source>
        <strain evidence="5 6">FW100M-2</strain>
    </source>
</reference>
<evidence type="ECO:0000256" key="2">
    <source>
        <dbReference type="ARBA" id="ARBA00022741"/>
    </source>
</evidence>
<dbReference type="InterPro" id="IPR051782">
    <property type="entry name" value="ABC_Transporter_VariousFunc"/>
</dbReference>
<feature type="domain" description="ABC transporter" evidence="4">
    <location>
        <begin position="5"/>
        <end position="230"/>
    </location>
</feature>
<organism evidence="5 6">
    <name type="scientific">Paenibacillus protaetiae</name>
    <dbReference type="NCBI Taxonomy" id="2509456"/>
    <lineage>
        <taxon>Bacteria</taxon>
        <taxon>Bacillati</taxon>
        <taxon>Bacillota</taxon>
        <taxon>Bacilli</taxon>
        <taxon>Bacillales</taxon>
        <taxon>Paenibacillaceae</taxon>
        <taxon>Paenibacillus</taxon>
    </lineage>
</organism>
<proteinExistence type="predicted"/>
<dbReference type="PROSITE" id="PS50893">
    <property type="entry name" value="ABC_TRANSPORTER_2"/>
    <property type="match status" value="1"/>
</dbReference>
<evidence type="ECO:0000259" key="4">
    <source>
        <dbReference type="PROSITE" id="PS50893"/>
    </source>
</evidence>
<evidence type="ECO:0000256" key="3">
    <source>
        <dbReference type="ARBA" id="ARBA00022840"/>
    </source>
</evidence>
<accession>A0A4P6EWQ3</accession>
<dbReference type="PANTHER" id="PTHR42939:SF1">
    <property type="entry name" value="ABC TRANSPORTER ATP-BINDING PROTEIN ALBC-RELATED"/>
    <property type="match status" value="1"/>
</dbReference>
<evidence type="ECO:0000313" key="6">
    <source>
        <dbReference type="Proteomes" id="UP000293568"/>
    </source>
</evidence>
<dbReference type="Pfam" id="PF00005">
    <property type="entry name" value="ABC_tran"/>
    <property type="match status" value="1"/>
</dbReference>
<dbReference type="PANTHER" id="PTHR42939">
    <property type="entry name" value="ABC TRANSPORTER ATP-BINDING PROTEIN ALBC-RELATED"/>
    <property type="match status" value="1"/>
</dbReference>
<dbReference type="Gene3D" id="3.40.50.300">
    <property type="entry name" value="P-loop containing nucleotide triphosphate hydrolases"/>
    <property type="match status" value="1"/>
</dbReference>
<dbReference type="SUPFAM" id="SSF52540">
    <property type="entry name" value="P-loop containing nucleoside triphosphate hydrolases"/>
    <property type="match status" value="1"/>
</dbReference>
<dbReference type="KEGG" id="pprt:ET464_16905"/>
<dbReference type="RefSeq" id="WP_129442992.1">
    <property type="nucleotide sequence ID" value="NZ_CP035492.1"/>
</dbReference>
<gene>
    <name evidence="5" type="ORF">ET464_16905</name>
</gene>
<dbReference type="Proteomes" id="UP000293568">
    <property type="component" value="Chromosome"/>
</dbReference>
<dbReference type="InterPro" id="IPR027417">
    <property type="entry name" value="P-loop_NTPase"/>
</dbReference>
<dbReference type="GO" id="GO:0005524">
    <property type="term" value="F:ATP binding"/>
    <property type="evidence" value="ECO:0007669"/>
    <property type="project" value="UniProtKB-KW"/>
</dbReference>
<sequence length="298" mass="32950">MSPIVEVNRLTKRYGSFTALNQVSFSLEEGKIYGLLGRNGAGKTTVMHLLTAQLMATEGTVKVFGEHPYENRNVLDRICFIKESQKYPDTFRVKDIISTAASLFPNWDNDYAASLLQQFQLPLDRRFKKLSKGMSSSVGIIIGLASRAPLTIFDEPYLGLDVVARSMFYDLLIEDYGSHPRTIILSTHLIDEISPMLEHVILIDRGEIKINEEAERLRDKGYSVSGPAGKVDVFTAGKQVLSRSALGGYATAVVLGGSPSERYSAAEQGLEVKPVSLQELIVHMTKMNRPAHEQGGIK</sequence>
<dbReference type="OrthoDB" id="9804819at2"/>
<keyword evidence="1" id="KW-0813">Transport</keyword>
<dbReference type="GO" id="GO:0016887">
    <property type="term" value="F:ATP hydrolysis activity"/>
    <property type="evidence" value="ECO:0007669"/>
    <property type="project" value="InterPro"/>
</dbReference>
<dbReference type="EMBL" id="CP035492">
    <property type="protein sequence ID" value="QAY67820.1"/>
    <property type="molecule type" value="Genomic_DNA"/>
</dbReference>